<dbReference type="InterPro" id="IPR036179">
    <property type="entry name" value="Ig-like_dom_sf"/>
</dbReference>
<organism evidence="1 2">
    <name type="scientific">Biomphalaria glabrata</name>
    <name type="common">Bloodfluke planorb</name>
    <name type="synonym">Freshwater snail</name>
    <dbReference type="NCBI Taxonomy" id="6526"/>
    <lineage>
        <taxon>Eukaryota</taxon>
        <taxon>Metazoa</taxon>
        <taxon>Spiralia</taxon>
        <taxon>Lophotrochozoa</taxon>
        <taxon>Mollusca</taxon>
        <taxon>Gastropoda</taxon>
        <taxon>Heterobranchia</taxon>
        <taxon>Euthyneura</taxon>
        <taxon>Panpulmonata</taxon>
        <taxon>Hygrophila</taxon>
        <taxon>Lymnaeoidea</taxon>
        <taxon>Planorbidae</taxon>
        <taxon>Biomphalaria</taxon>
    </lineage>
</organism>
<proteinExistence type="predicted"/>
<dbReference type="InterPro" id="IPR013783">
    <property type="entry name" value="Ig-like_fold"/>
</dbReference>
<sequence>MVLGELCFFVVASLERKYKYTVHVYFVSVQLPLSLAFRVRSSVTDENIKEQNAELVCSWSSNASETPQQLSVSFNNISVLTCDVSDLPYNCTTDLSSTNKYEISNSASGLVSFEIHNLECSDQGTYSCQIYRETPTLQSISSSVLSIKVPPSVPKLSNAETDVPDKGVSIRATCKAVVGYPNAGQIVWKSFLNGKPFHVDPGLIVTSLKAPEPADDRCTLRVESQVALKVNATHQNMTLACFVTNPDFHPSAAHKCTNPTTDLCSQTNPVNVVSVITRDVALIGGAKAWHANRILTTVELTLVILAWKKLL</sequence>
<dbReference type="SUPFAM" id="SSF48726">
    <property type="entry name" value="Immunoglobulin"/>
    <property type="match status" value="1"/>
</dbReference>
<dbReference type="PANTHER" id="PTHR45889">
    <property type="entry name" value="IG-LIKE DOMAIN-CONTAINING PROTEIN"/>
    <property type="match status" value="1"/>
</dbReference>
<evidence type="ECO:0000313" key="2">
    <source>
        <dbReference type="Proteomes" id="UP000076420"/>
    </source>
</evidence>
<dbReference type="AlphaFoldDB" id="A0A2C9LYF0"/>
<protein>
    <submittedName>
        <fullName evidence="1">Uncharacterized protein</fullName>
    </submittedName>
</protein>
<dbReference type="PANTHER" id="PTHR45889:SF8">
    <property type="entry name" value="IG-LIKE DOMAIN-CONTAINING PROTEIN"/>
    <property type="match status" value="1"/>
</dbReference>
<reference evidence="1" key="1">
    <citation type="submission" date="2020-05" db="UniProtKB">
        <authorList>
            <consortium name="EnsemblMetazoa"/>
        </authorList>
    </citation>
    <scope>IDENTIFICATION</scope>
    <source>
        <strain evidence="1">BB02</strain>
    </source>
</reference>
<dbReference type="OrthoDB" id="5843397at2759"/>
<dbReference type="KEGG" id="bgt:106073589"/>
<dbReference type="VEuPathDB" id="VectorBase:BGLAX_034587"/>
<dbReference type="Proteomes" id="UP000076420">
    <property type="component" value="Unassembled WGS sequence"/>
</dbReference>
<accession>A0A2C9LYF0</accession>
<dbReference type="VEuPathDB" id="VectorBase:BGLB036428"/>
<dbReference type="Gene3D" id="2.60.40.10">
    <property type="entry name" value="Immunoglobulins"/>
    <property type="match status" value="2"/>
</dbReference>
<dbReference type="EnsemblMetazoa" id="BGLB036428-RA">
    <property type="protein sequence ID" value="BGLB036428-PA"/>
    <property type="gene ID" value="BGLB036428"/>
</dbReference>
<evidence type="ECO:0000313" key="1">
    <source>
        <dbReference type="EnsemblMetazoa" id="BGLB036428-PA"/>
    </source>
</evidence>
<gene>
    <name evidence="1" type="primary">106073589</name>
</gene>
<name>A0A2C9LYF0_BIOGL</name>